<feature type="binding site" evidence="12">
    <location>
        <position position="213"/>
    </location>
    <ligand>
        <name>[4Fe-4S] cluster</name>
        <dbReference type="ChEBI" id="CHEBI:49883"/>
    </ligand>
</feature>
<keyword evidence="5 12" id="KW-0001">2Fe-2S</keyword>
<dbReference type="GO" id="GO:0009055">
    <property type="term" value="F:electron transfer activity"/>
    <property type="evidence" value="ECO:0007669"/>
    <property type="project" value="UniProtKB-UniRule"/>
</dbReference>
<evidence type="ECO:0000259" key="13">
    <source>
        <dbReference type="Pfam" id="PF05093"/>
    </source>
</evidence>
<keyword evidence="3 12" id="KW-0004">4Fe-4S</keyword>
<sequence length="251" mass="27727">MVLVIVNNDGDNRAVEEAKKLFPQNNVQTTKRQDIANLKDEEFDNAFISEDWAGIEDDSKFWSEINRVLRKGASVTINSLRSLDLPLMIAGFLNVNNSNNTYTAHKPSFSSGSAVSLATKKETVINPTKKLTLNMDDDDDDLINDDDLLDENDRKVPDASQYDCGPGITKKACKNCTCGLAEKEIKEEQDKREDLKKVIIDAGGVDTEVKSSCGSCYKGDAFRCASCPYLGMPSFKPGEKVLKLDLDTDVL</sequence>
<feature type="domain" description="Anamorsin C-terminal" evidence="13">
    <location>
        <begin position="167"/>
        <end position="241"/>
    </location>
</feature>
<dbReference type="GO" id="GO:0051539">
    <property type="term" value="F:4 iron, 4 sulfur cluster binding"/>
    <property type="evidence" value="ECO:0007669"/>
    <property type="project" value="UniProtKB-KW"/>
</dbReference>
<name>A0AAW2Z7S4_9EUKA</name>
<evidence type="ECO:0000256" key="10">
    <source>
        <dbReference type="ARBA" id="ARBA00034078"/>
    </source>
</evidence>
<feature type="binding site" evidence="12">
    <location>
        <position position="227"/>
    </location>
    <ligand>
        <name>[4Fe-4S] cluster</name>
        <dbReference type="ChEBI" id="CHEBI:49883"/>
    </ligand>
</feature>
<evidence type="ECO:0000256" key="12">
    <source>
        <dbReference type="HAMAP-Rule" id="MF_03115"/>
    </source>
</evidence>
<dbReference type="GO" id="GO:0046872">
    <property type="term" value="F:metal ion binding"/>
    <property type="evidence" value="ECO:0007669"/>
    <property type="project" value="UniProtKB-KW"/>
</dbReference>
<dbReference type="GO" id="GO:0005758">
    <property type="term" value="C:mitochondrial intermembrane space"/>
    <property type="evidence" value="ECO:0007669"/>
    <property type="project" value="UniProtKB-SubCell"/>
</dbReference>
<comment type="domain">
    <text evidence="12">The C-terminal domain binds 2 Fe-S clusters but is otherwise mostly in an intrinsically disordered conformation.</text>
</comment>
<feature type="short sequence motif" description="Cx2C motif 1" evidence="12">
    <location>
        <begin position="213"/>
        <end position="216"/>
    </location>
</feature>
<feature type="domain" description="Methyltransferase type 11" evidence="14">
    <location>
        <begin position="5"/>
        <end position="75"/>
    </location>
</feature>
<comment type="domain">
    <text evidence="12">The N-terminal domain has structural similarity with S-adenosyl-L-methionine-dependent methyltransferases, but does not bind S-adenosyl-L-methionine. It is required for correct assembly of the 2 Fe-S clusters.</text>
</comment>
<dbReference type="InterPro" id="IPR013216">
    <property type="entry name" value="Methyltransf_11"/>
</dbReference>
<evidence type="ECO:0000256" key="5">
    <source>
        <dbReference type="ARBA" id="ARBA00022714"/>
    </source>
</evidence>
<evidence type="ECO:0000256" key="8">
    <source>
        <dbReference type="ARBA" id="ARBA00023014"/>
    </source>
</evidence>
<keyword evidence="4 12" id="KW-0963">Cytoplasm</keyword>
<proteinExistence type="inferred from homology"/>
<dbReference type="GO" id="GO:0008757">
    <property type="term" value="F:S-adenosylmethionine-dependent methyltransferase activity"/>
    <property type="evidence" value="ECO:0007669"/>
    <property type="project" value="InterPro"/>
</dbReference>
<comment type="subcellular location">
    <subcellularLocation>
        <location evidence="12">Cytoplasm</location>
    </subcellularLocation>
    <subcellularLocation>
        <location evidence="12">Mitochondrion intermembrane space</location>
    </subcellularLocation>
</comment>
<evidence type="ECO:0000259" key="14">
    <source>
        <dbReference type="Pfam" id="PF08241"/>
    </source>
</evidence>
<keyword evidence="17" id="KW-1185">Reference proteome</keyword>
<feature type="region of interest" description="Fe-S binding site B" evidence="12">
    <location>
        <begin position="213"/>
        <end position="227"/>
    </location>
</feature>
<dbReference type="AlphaFoldDB" id="A0AAW2Z7S4"/>
<dbReference type="HAMAP" id="MF_03115">
    <property type="entry name" value="Anamorsin"/>
    <property type="match status" value="1"/>
</dbReference>
<comment type="caution">
    <text evidence="16">The sequence shown here is derived from an EMBL/GenBank/DDBJ whole genome shotgun (WGS) entry which is preliminary data.</text>
</comment>
<dbReference type="Pfam" id="PF08241">
    <property type="entry name" value="Methyltransf_11"/>
    <property type="match status" value="1"/>
</dbReference>
<feature type="binding site" evidence="12">
    <location>
        <position position="216"/>
    </location>
    <ligand>
        <name>[4Fe-4S] cluster</name>
        <dbReference type="ChEBI" id="CHEBI:49883"/>
    </ligand>
</feature>
<dbReference type="PANTHER" id="PTHR13273:SF14">
    <property type="entry name" value="ANAMORSIN"/>
    <property type="match status" value="1"/>
</dbReference>
<evidence type="ECO:0000256" key="4">
    <source>
        <dbReference type="ARBA" id="ARBA00022490"/>
    </source>
</evidence>
<dbReference type="GO" id="GO:0051537">
    <property type="term" value="F:2 iron, 2 sulfur cluster binding"/>
    <property type="evidence" value="ECO:0007669"/>
    <property type="project" value="UniProtKB-UniRule"/>
</dbReference>
<reference evidence="16 17" key="1">
    <citation type="submission" date="2024-03" db="EMBL/GenBank/DDBJ databases">
        <title>The Acrasis kona genome and developmental transcriptomes reveal deep origins of eukaryotic multicellular pathways.</title>
        <authorList>
            <person name="Sheikh S."/>
            <person name="Fu C.-J."/>
            <person name="Brown M.W."/>
            <person name="Baldauf S.L."/>
        </authorList>
    </citation>
    <scope>NUCLEOTIDE SEQUENCE [LARGE SCALE GENOMIC DNA]</scope>
    <source>
        <strain evidence="16 17">ATCC MYA-3509</strain>
    </source>
</reference>
<protein>
    <recommendedName>
        <fullName evidence="12">Anamorsin homolog</fullName>
    </recommendedName>
    <alternativeName>
        <fullName evidence="12">Fe-S cluster assembly protein DRE2 homolog</fullName>
    </alternativeName>
</protein>
<dbReference type="InterPro" id="IPR046408">
    <property type="entry name" value="CIAPIN1"/>
</dbReference>
<evidence type="ECO:0000313" key="16">
    <source>
        <dbReference type="EMBL" id="KAL0485510.1"/>
    </source>
</evidence>
<comment type="similarity">
    <text evidence="2 12">Belongs to the anamorsin family.</text>
</comment>
<feature type="short sequence motif" description="Cx2C motif 2" evidence="12">
    <location>
        <begin position="224"/>
        <end position="227"/>
    </location>
</feature>
<feature type="binding site" evidence="12">
    <location>
        <position position="164"/>
    </location>
    <ligand>
        <name>[2Fe-2S] cluster</name>
        <dbReference type="ChEBI" id="CHEBI:190135"/>
    </ligand>
</feature>
<evidence type="ECO:0000256" key="3">
    <source>
        <dbReference type="ARBA" id="ARBA00022485"/>
    </source>
</evidence>
<dbReference type="EMBL" id="JAOPGA020001144">
    <property type="protein sequence ID" value="KAL0485510.1"/>
    <property type="molecule type" value="Genomic_DNA"/>
</dbReference>
<evidence type="ECO:0000256" key="9">
    <source>
        <dbReference type="ARBA" id="ARBA00023128"/>
    </source>
</evidence>
<keyword evidence="8 12" id="KW-0411">Iron-sulfur</keyword>
<evidence type="ECO:0000256" key="11">
    <source>
        <dbReference type="ARBA" id="ARBA00045504"/>
    </source>
</evidence>
<evidence type="ECO:0000256" key="6">
    <source>
        <dbReference type="ARBA" id="ARBA00022723"/>
    </source>
</evidence>
<comment type="subunit">
    <text evidence="12">Monomer.</text>
</comment>
<feature type="binding site" evidence="12">
    <location>
        <position position="176"/>
    </location>
    <ligand>
        <name>[2Fe-2S] cluster</name>
        <dbReference type="ChEBI" id="CHEBI:190135"/>
    </ligand>
</feature>
<comment type="domain">
    <text evidence="12">The twin Cx2C motifs are involved in the recognition by the mitochondrial MIA40-ERV1 disulfide relay system. The formation of 2 disulfide bonds in the Cx2C motifs through dithiol/disulfide exchange reactions effectively traps the protein in the mitochondrial intermembrane space.</text>
</comment>
<evidence type="ECO:0000313" key="17">
    <source>
        <dbReference type="Proteomes" id="UP001431209"/>
    </source>
</evidence>
<evidence type="ECO:0000256" key="1">
    <source>
        <dbReference type="ARBA" id="ARBA00001966"/>
    </source>
</evidence>
<keyword evidence="9 12" id="KW-0496">Mitochondrion</keyword>
<dbReference type="EMBL" id="JAOPGA020000071">
    <property type="protein sequence ID" value="KAL0476635.1"/>
    <property type="molecule type" value="Genomic_DNA"/>
</dbReference>
<feature type="binding site" evidence="12">
    <location>
        <position position="224"/>
    </location>
    <ligand>
        <name>[4Fe-4S] cluster</name>
        <dbReference type="ChEBI" id="CHEBI:49883"/>
    </ligand>
</feature>
<keyword evidence="6 12" id="KW-0479">Metal-binding</keyword>
<evidence type="ECO:0000256" key="7">
    <source>
        <dbReference type="ARBA" id="ARBA00023004"/>
    </source>
</evidence>
<dbReference type="Proteomes" id="UP001431209">
    <property type="component" value="Unassembled WGS sequence"/>
</dbReference>
<dbReference type="Gene3D" id="3.40.50.150">
    <property type="entry name" value="Vaccinia Virus protein VP39"/>
    <property type="match status" value="1"/>
</dbReference>
<dbReference type="PANTHER" id="PTHR13273">
    <property type="entry name" value="ANAMORSIN"/>
    <property type="match status" value="1"/>
</dbReference>
<feature type="binding site" evidence="12">
    <location>
        <position position="173"/>
    </location>
    <ligand>
        <name>[2Fe-2S] cluster</name>
        <dbReference type="ChEBI" id="CHEBI:190135"/>
    </ligand>
</feature>
<comment type="function">
    <text evidence="11 12">Component of the cytosolic iron-sulfur (Fe-S) protein assembly (CIA) machinery. Required for the maturation of extramitochondrial Fe-S proteins. Part of an electron transfer chain functioning in an early step of cytosolic Fe-S biogenesis, facilitating the de novo assembly of a [4Fe-4S] cluster on the cytosolic Fe-S scaffold complex. Electrons are transferred from NADPH via a FAD- and FMN-containing diflavin oxidoreductase. Together with the diflavin oxidoreductase, also required for the assembly of the diferric tyrosyl radical cofactor of ribonucleotide reductase (RNR), probably by providing electrons for reduction during radical cofactor maturation in the catalytic small subunit.</text>
</comment>
<comment type="cofactor">
    <cofactor evidence="1 12">
        <name>[4Fe-4S] cluster</name>
        <dbReference type="ChEBI" id="CHEBI:49883"/>
    </cofactor>
</comment>
<dbReference type="GO" id="GO:0016226">
    <property type="term" value="P:iron-sulfur cluster assembly"/>
    <property type="evidence" value="ECO:0007669"/>
    <property type="project" value="UniProtKB-UniRule"/>
</dbReference>
<evidence type="ECO:0000313" key="15">
    <source>
        <dbReference type="EMBL" id="KAL0476635.1"/>
    </source>
</evidence>
<dbReference type="Pfam" id="PF05093">
    <property type="entry name" value="CIAPIN1"/>
    <property type="match status" value="1"/>
</dbReference>
<comment type="caution">
    <text evidence="12">Lacks conserved residue(s) required for the propagation of feature annotation.</text>
</comment>
<organism evidence="16 17">
    <name type="scientific">Acrasis kona</name>
    <dbReference type="NCBI Taxonomy" id="1008807"/>
    <lineage>
        <taxon>Eukaryota</taxon>
        <taxon>Discoba</taxon>
        <taxon>Heterolobosea</taxon>
        <taxon>Tetramitia</taxon>
        <taxon>Eutetramitia</taxon>
        <taxon>Acrasidae</taxon>
        <taxon>Acrasis</taxon>
    </lineage>
</organism>
<dbReference type="InterPro" id="IPR029063">
    <property type="entry name" value="SAM-dependent_MTases_sf"/>
</dbReference>
<dbReference type="InterPro" id="IPR007785">
    <property type="entry name" value="Anamorsin"/>
</dbReference>
<comment type="cofactor">
    <cofactor evidence="10 12">
        <name>[2Fe-2S] cluster</name>
        <dbReference type="ChEBI" id="CHEBI:190135"/>
    </cofactor>
</comment>
<dbReference type="SUPFAM" id="SSF53335">
    <property type="entry name" value="S-adenosyl-L-methionine-dependent methyltransferases"/>
    <property type="match status" value="1"/>
</dbReference>
<feature type="binding site" evidence="12">
    <location>
        <position position="178"/>
    </location>
    <ligand>
        <name>[2Fe-2S] cluster</name>
        <dbReference type="ChEBI" id="CHEBI:190135"/>
    </ligand>
</feature>
<accession>A0AAW2Z7S4</accession>
<keyword evidence="7 12" id="KW-0408">Iron</keyword>
<evidence type="ECO:0000256" key="2">
    <source>
        <dbReference type="ARBA" id="ARBA00008169"/>
    </source>
</evidence>
<gene>
    <name evidence="15" type="ORF">AKO1_002883</name>
    <name evidence="16" type="ORF">AKO1_014958</name>
</gene>